<feature type="region of interest" description="Disordered" evidence="1">
    <location>
        <begin position="9"/>
        <end position="97"/>
    </location>
</feature>
<name>A0A428TJF6_9HYPO</name>
<evidence type="ECO:0000256" key="1">
    <source>
        <dbReference type="SAM" id="MobiDB-lite"/>
    </source>
</evidence>
<sequence length="896" mass="101904">MRKTSLICLSHFLPYVQIPLGEKEEDEHEPEEEDEHEPEEEDEHEPEHEDDEHENDKSDAGNGNDQLTMKKKNDEDDDDGDEESGDGEDITEEEKEQAEQFDFDKLMANMPMVNMEDNDEVEKRINEAILPHERNSMELSREIEEAIISAFPTNDRVVDDMENDPAVKRCVETYRQHVRTLIKSLAHFMLAAISRDGLPRGMRGWFLYIVANATEECRERLLNLLTHPSIQQLGLQYRLGQPVWWPTMLDSIRPRIDTKRAQESDDAVTAYIAVGHRSDTIHYLYNGSGTSLDPRAPLVGEAARMAGHDKILALDADDMVRRRREPQTSSDKAILLAHVLLARSKESFFLPSQRYPVDTGDPTDPIPGICAALALYAENINAILFSSLTVNHVPRSASAWSFIHISRFLIEKFRGAGLPCSPWNGANVVLPITQVPNAIWKLLKANIRAEISSTLNEKLRQYFTKRGQSTLRRSVCLGMLDSEHLPTTELYIKAMRLLYAEILAEHGRKYRTYHEDRTLRLIVLWVAIIYEAESCSIVMPPEEDDDEDRYRLEESAINWTNVALKAQEVAPLDLRDDYSEDDCEKLYKAGKSFFFNRNVLIRSNWNRLRYGLPKKIAKSSSMMRHPASIKARIRHICQVFVYQHMKLQGLIRESAMEMQIKPNTQTPRVLSTRVVDQLKRDISLCDSVQVVRGAWEDAALGALINGELFRACKLLEDGLSPAAARSWERLEELDSEWAAPRTKGDCIMADVEAQQDTRRWDPNSLPPDHDDNEDKLQSLLNNHTKPVEVFQAKERASQHRSEAKAAAASATKDSHPDDDDDQPFELCDQHFEPLQTRLFDVKKASGRQSSQGRSAPRKAKAKDAVEHAPPNTGTCSECGAVSNNLAEHKENCRGRC</sequence>
<reference evidence="2 3" key="1">
    <citation type="submission" date="2017-06" db="EMBL/GenBank/DDBJ databases">
        <title>Comparative genomic analysis of Ambrosia Fusariam Clade fungi.</title>
        <authorList>
            <person name="Stajich J.E."/>
            <person name="Carrillo J."/>
            <person name="Kijimoto T."/>
            <person name="Eskalen A."/>
            <person name="O'Donnell K."/>
            <person name="Kasson M."/>
        </authorList>
    </citation>
    <scope>NUCLEOTIDE SEQUENCE [LARGE SCALE GENOMIC DNA]</scope>
    <source>
        <strain evidence="2 3">NRRL62579</strain>
    </source>
</reference>
<dbReference type="STRING" id="1325735.A0A428TJF6"/>
<comment type="caution">
    <text evidence="2">The sequence shown here is derived from an EMBL/GenBank/DDBJ whole genome shotgun (WGS) entry which is preliminary data.</text>
</comment>
<dbReference type="Proteomes" id="UP000287144">
    <property type="component" value="Unassembled WGS sequence"/>
</dbReference>
<evidence type="ECO:0000313" key="3">
    <source>
        <dbReference type="Proteomes" id="UP000287144"/>
    </source>
</evidence>
<dbReference type="EMBL" id="NKCK01000078">
    <property type="protein sequence ID" value="RSM02157.1"/>
    <property type="molecule type" value="Genomic_DNA"/>
</dbReference>
<organism evidence="2 3">
    <name type="scientific">Fusarium oligoseptatum</name>
    <dbReference type="NCBI Taxonomy" id="2604345"/>
    <lineage>
        <taxon>Eukaryota</taxon>
        <taxon>Fungi</taxon>
        <taxon>Dikarya</taxon>
        <taxon>Ascomycota</taxon>
        <taxon>Pezizomycotina</taxon>
        <taxon>Sordariomycetes</taxon>
        <taxon>Hypocreomycetidae</taxon>
        <taxon>Hypocreales</taxon>
        <taxon>Nectriaceae</taxon>
        <taxon>Fusarium</taxon>
        <taxon>Fusarium solani species complex</taxon>
    </lineage>
</organism>
<protein>
    <submittedName>
        <fullName evidence="2">Uncharacterized protein</fullName>
    </submittedName>
</protein>
<feature type="compositionally biased region" description="Acidic residues" evidence="1">
    <location>
        <begin position="23"/>
        <end position="53"/>
    </location>
</feature>
<keyword evidence="3" id="KW-1185">Reference proteome</keyword>
<feature type="region of interest" description="Disordered" evidence="1">
    <location>
        <begin position="754"/>
        <end position="776"/>
    </location>
</feature>
<feature type="compositionally biased region" description="Acidic residues" evidence="1">
    <location>
        <begin position="75"/>
        <end position="97"/>
    </location>
</feature>
<dbReference type="AlphaFoldDB" id="A0A428TJF6"/>
<proteinExistence type="predicted"/>
<gene>
    <name evidence="2" type="ORF">CEP52_008121</name>
</gene>
<feature type="region of interest" description="Disordered" evidence="1">
    <location>
        <begin position="793"/>
        <end position="825"/>
    </location>
</feature>
<evidence type="ECO:0000313" key="2">
    <source>
        <dbReference type="EMBL" id="RSM02157.1"/>
    </source>
</evidence>
<accession>A0A428TJF6</accession>
<feature type="region of interest" description="Disordered" evidence="1">
    <location>
        <begin position="839"/>
        <end position="874"/>
    </location>
</feature>
<feature type="compositionally biased region" description="Basic and acidic residues" evidence="1">
    <location>
        <begin position="793"/>
        <end position="803"/>
    </location>
</feature>
<feature type="compositionally biased region" description="Basic and acidic residues" evidence="1">
    <location>
        <begin position="755"/>
        <end position="776"/>
    </location>
</feature>